<feature type="region of interest" description="Disordered" evidence="1">
    <location>
        <begin position="25"/>
        <end position="49"/>
    </location>
</feature>
<reference evidence="4" key="1">
    <citation type="journal article" date="2019" name="Int. J. Syst. Evol. Microbiol.">
        <title>The Global Catalogue of Microorganisms (GCM) 10K type strain sequencing project: providing services to taxonomists for standard genome sequencing and annotation.</title>
        <authorList>
            <consortium name="The Broad Institute Genomics Platform"/>
            <consortium name="The Broad Institute Genome Sequencing Center for Infectious Disease"/>
            <person name="Wu L."/>
            <person name="Ma J."/>
        </authorList>
    </citation>
    <scope>NUCLEOTIDE SEQUENCE [LARGE SCALE GENOMIC DNA]</scope>
    <source>
        <strain evidence="4">JCM 18127</strain>
    </source>
</reference>
<organism evidence="3 4">
    <name type="scientific">Nocardioides nanhaiensis</name>
    <dbReference type="NCBI Taxonomy" id="1476871"/>
    <lineage>
        <taxon>Bacteria</taxon>
        <taxon>Bacillati</taxon>
        <taxon>Actinomycetota</taxon>
        <taxon>Actinomycetes</taxon>
        <taxon>Propionibacteriales</taxon>
        <taxon>Nocardioidaceae</taxon>
        <taxon>Nocardioides</taxon>
    </lineage>
</organism>
<evidence type="ECO:0000256" key="2">
    <source>
        <dbReference type="SAM" id="SignalP"/>
    </source>
</evidence>
<dbReference type="Proteomes" id="UP001500621">
    <property type="component" value="Unassembled WGS sequence"/>
</dbReference>
<evidence type="ECO:0000256" key="1">
    <source>
        <dbReference type="SAM" id="MobiDB-lite"/>
    </source>
</evidence>
<feature type="chain" id="PRO_5046459866" description="DUF732 domain-containing protein" evidence="2">
    <location>
        <begin position="23"/>
        <end position="148"/>
    </location>
</feature>
<proteinExistence type="predicted"/>
<evidence type="ECO:0000313" key="3">
    <source>
        <dbReference type="EMBL" id="GAA4688884.1"/>
    </source>
</evidence>
<comment type="caution">
    <text evidence="3">The sequence shown here is derived from an EMBL/GenBank/DDBJ whole genome shotgun (WGS) entry which is preliminary data.</text>
</comment>
<name>A0ABP8WFT6_9ACTN</name>
<gene>
    <name evidence="3" type="ORF">GCM10023226_28370</name>
</gene>
<feature type="signal peptide" evidence="2">
    <location>
        <begin position="1"/>
        <end position="22"/>
    </location>
</feature>
<accession>A0ABP8WFT6</accession>
<evidence type="ECO:0000313" key="4">
    <source>
        <dbReference type="Proteomes" id="UP001500621"/>
    </source>
</evidence>
<protein>
    <recommendedName>
        <fullName evidence="5">DUF732 domain-containing protein</fullName>
    </recommendedName>
</protein>
<keyword evidence="4" id="KW-1185">Reference proteome</keyword>
<sequence length="148" mass="14882">MHPRRLLLLLAVAAVVAATALLGDPAEDSPGAGGTTAPAQPETSAPPVDDLSFCEAFATLGAVAANHSANDSRVSRTELDAASQAVRDLAPRLAVDDATRAGLLAEVEALADDGVADPGESTAADAEQQAFAEYLGTACQTGTESEPL</sequence>
<dbReference type="RefSeq" id="WP_345266975.1">
    <property type="nucleotide sequence ID" value="NZ_BAABIM010000003.1"/>
</dbReference>
<dbReference type="EMBL" id="BAABIM010000003">
    <property type="protein sequence ID" value="GAA4688884.1"/>
    <property type="molecule type" value="Genomic_DNA"/>
</dbReference>
<keyword evidence="2" id="KW-0732">Signal</keyword>
<evidence type="ECO:0008006" key="5">
    <source>
        <dbReference type="Google" id="ProtNLM"/>
    </source>
</evidence>